<evidence type="ECO:0000313" key="1">
    <source>
        <dbReference type="EMBL" id="KAG5633623.1"/>
    </source>
</evidence>
<protein>
    <recommendedName>
        <fullName evidence="3">CCHC-type domain-containing protein</fullName>
    </recommendedName>
</protein>
<comment type="caution">
    <text evidence="1">The sequence shown here is derived from an EMBL/GenBank/DDBJ whole genome shotgun (WGS) entry which is preliminary data.</text>
</comment>
<name>A0A9P7FL88_9AGAR</name>
<proteinExistence type="predicted"/>
<accession>A0A9P7FL88</accession>
<dbReference type="Proteomes" id="UP000717328">
    <property type="component" value="Unassembled WGS sequence"/>
</dbReference>
<dbReference type="OrthoDB" id="3252634at2759"/>
<dbReference type="AlphaFoldDB" id="A0A9P7FL88"/>
<gene>
    <name evidence="1" type="ORF">H0H81_006465</name>
</gene>
<reference evidence="1" key="1">
    <citation type="submission" date="2021-02" db="EMBL/GenBank/DDBJ databases">
        <authorList>
            <person name="Nieuwenhuis M."/>
            <person name="Van De Peppel L.J.J."/>
        </authorList>
    </citation>
    <scope>NUCLEOTIDE SEQUENCE</scope>
    <source>
        <strain evidence="1">D49</strain>
    </source>
</reference>
<organism evidence="1 2">
    <name type="scientific">Sphagnurus paluster</name>
    <dbReference type="NCBI Taxonomy" id="117069"/>
    <lineage>
        <taxon>Eukaryota</taxon>
        <taxon>Fungi</taxon>
        <taxon>Dikarya</taxon>
        <taxon>Basidiomycota</taxon>
        <taxon>Agaricomycotina</taxon>
        <taxon>Agaricomycetes</taxon>
        <taxon>Agaricomycetidae</taxon>
        <taxon>Agaricales</taxon>
        <taxon>Tricholomatineae</taxon>
        <taxon>Lyophyllaceae</taxon>
        <taxon>Sphagnurus</taxon>
    </lineage>
</organism>
<reference evidence="1" key="2">
    <citation type="submission" date="2021-10" db="EMBL/GenBank/DDBJ databases">
        <title>Phylogenomics reveals ancestral predisposition of the termite-cultivated fungus Termitomyces towards a domesticated lifestyle.</title>
        <authorList>
            <person name="Auxier B."/>
            <person name="Grum-Grzhimaylo A."/>
            <person name="Cardenas M.E."/>
            <person name="Lodge J.D."/>
            <person name="Laessoe T."/>
            <person name="Pedersen O."/>
            <person name="Smith M.E."/>
            <person name="Kuyper T.W."/>
            <person name="Franco-Molano E.A."/>
            <person name="Baroni T.J."/>
            <person name="Aanen D.K."/>
        </authorList>
    </citation>
    <scope>NUCLEOTIDE SEQUENCE</scope>
    <source>
        <strain evidence="1">D49</strain>
    </source>
</reference>
<keyword evidence="2" id="KW-1185">Reference proteome</keyword>
<dbReference type="EMBL" id="JABCKI010007378">
    <property type="protein sequence ID" value="KAG5633623.1"/>
    <property type="molecule type" value="Genomic_DNA"/>
</dbReference>
<sequence length="250" mass="27875">MDKIHERLIITDINHHSEDPWPISSVFAAAQYILYDTAPSILHAFQPSHAEPSATPAPTTIPHSLPLNPVENPHVPNALHAQEPSAVDTKPFTLENKVIVDVFEQFLTRLEQLQPQDCQRREIECYFCSGRGHRIQECLQVEPSIRAGKCQRNAAHRIVFPSGACIPNNISGCNLHEKFDEYHCFNATTRDDNFGSINGTYGTFFCEMCVPRTPSPAAKSDTAQQNKFIKQELPRLGVHGLANNVPAPVC</sequence>
<evidence type="ECO:0008006" key="3">
    <source>
        <dbReference type="Google" id="ProtNLM"/>
    </source>
</evidence>
<evidence type="ECO:0000313" key="2">
    <source>
        <dbReference type="Proteomes" id="UP000717328"/>
    </source>
</evidence>